<dbReference type="AlphaFoldDB" id="A0A8D8SZU3"/>
<proteinExistence type="predicted"/>
<evidence type="ECO:0000313" key="1">
    <source>
        <dbReference type="EMBL" id="CAG6677776.1"/>
    </source>
</evidence>
<reference evidence="1" key="1">
    <citation type="submission" date="2021-05" db="EMBL/GenBank/DDBJ databases">
        <authorList>
            <person name="Alioto T."/>
            <person name="Alioto T."/>
            <person name="Gomez Garrido J."/>
        </authorList>
    </citation>
    <scope>NUCLEOTIDE SEQUENCE</scope>
</reference>
<sequence length="303" mass="35709">MPLLDYARLVISVLITSNMVLSTERPDKEHLVSKFDDFLEQFDIDLGKDNHPFKEKLHPDYCTNLKNKETGELLLLHDHRGNIHNSTFHYLALKAHEIYDIPNSFISEKAVRKSNTGGLSEEAIMYLAHRNLMRHTLGHFSLEFYMTLLYRSRQESLERISNHYTGTRRRDIIEKQIAKDNFDEQFSALLGRLKVLMSEQMLYTEKCYYWNRDCNIEDDASSVSKEIRLLGVIHEQQRILCENLPEFYKLIKTKRKFFIQNEMKDQIVDDNAKKKVMKFMAKEGGTNSDFSFYDSQAENDDKK</sequence>
<name>A0A8D8SZU3_9HEMI</name>
<accession>A0A8D8SZU3</accession>
<dbReference type="EMBL" id="HBUF01243555">
    <property type="protein sequence ID" value="CAG6677776.1"/>
    <property type="molecule type" value="Transcribed_RNA"/>
</dbReference>
<protein>
    <submittedName>
        <fullName evidence="1">Uncharacterized protein</fullName>
    </submittedName>
</protein>
<organism evidence="1">
    <name type="scientific">Cacopsylla melanoneura</name>
    <dbReference type="NCBI Taxonomy" id="428564"/>
    <lineage>
        <taxon>Eukaryota</taxon>
        <taxon>Metazoa</taxon>
        <taxon>Ecdysozoa</taxon>
        <taxon>Arthropoda</taxon>
        <taxon>Hexapoda</taxon>
        <taxon>Insecta</taxon>
        <taxon>Pterygota</taxon>
        <taxon>Neoptera</taxon>
        <taxon>Paraneoptera</taxon>
        <taxon>Hemiptera</taxon>
        <taxon>Sternorrhyncha</taxon>
        <taxon>Psylloidea</taxon>
        <taxon>Psyllidae</taxon>
        <taxon>Psyllinae</taxon>
        <taxon>Cacopsylla</taxon>
    </lineage>
</organism>